<organism evidence="1">
    <name type="scientific">marine sediment metagenome</name>
    <dbReference type="NCBI Taxonomy" id="412755"/>
    <lineage>
        <taxon>unclassified sequences</taxon>
        <taxon>metagenomes</taxon>
        <taxon>ecological metagenomes</taxon>
    </lineage>
</organism>
<dbReference type="EMBL" id="LAZR01069501">
    <property type="protein sequence ID" value="KKK47594.1"/>
    <property type="molecule type" value="Genomic_DNA"/>
</dbReference>
<reference evidence="1" key="1">
    <citation type="journal article" date="2015" name="Nature">
        <title>Complex archaea that bridge the gap between prokaryotes and eukaryotes.</title>
        <authorList>
            <person name="Spang A."/>
            <person name="Saw J.H."/>
            <person name="Jorgensen S.L."/>
            <person name="Zaremba-Niedzwiedzka K."/>
            <person name="Martijn J."/>
            <person name="Lind A.E."/>
            <person name="van Eijk R."/>
            <person name="Schleper C."/>
            <person name="Guy L."/>
            <person name="Ettema T.J."/>
        </authorList>
    </citation>
    <scope>NUCLEOTIDE SEQUENCE</scope>
</reference>
<protein>
    <recommendedName>
        <fullName evidence="2">VRR-NUC domain-containing protein</fullName>
    </recommendedName>
</protein>
<proteinExistence type="predicted"/>
<evidence type="ECO:0000313" key="1">
    <source>
        <dbReference type="EMBL" id="KKK47594.1"/>
    </source>
</evidence>
<accession>A0A0F8Y031</accession>
<sequence>MAKGGNKPRLAGARFELAVVKDQERIGRWAAKLRQGGGEVVDVISVERCGDGRCTVHGHVSHVRLIQVKVGGWMSPIERERLVMAAKQIGAIPLMAWRDKGIQYKDIS</sequence>
<evidence type="ECO:0008006" key="2">
    <source>
        <dbReference type="Google" id="ProtNLM"/>
    </source>
</evidence>
<name>A0A0F8Y031_9ZZZZ</name>
<dbReference type="AlphaFoldDB" id="A0A0F8Y031"/>
<comment type="caution">
    <text evidence="1">The sequence shown here is derived from an EMBL/GenBank/DDBJ whole genome shotgun (WGS) entry which is preliminary data.</text>
</comment>
<gene>
    <name evidence="1" type="ORF">LCGC14_3153640</name>
</gene>